<dbReference type="InterPro" id="IPR036962">
    <property type="entry name" value="Glyco_hydro_3_N_sf"/>
</dbReference>
<dbReference type="GO" id="GO:0005975">
    <property type="term" value="P:carbohydrate metabolic process"/>
    <property type="evidence" value="ECO:0007669"/>
    <property type="project" value="InterPro"/>
</dbReference>
<dbReference type="EMBL" id="MNBE01000683">
    <property type="protein sequence ID" value="OKO97911.1"/>
    <property type="molecule type" value="Genomic_DNA"/>
</dbReference>
<reference evidence="5 6" key="1">
    <citation type="submission" date="2016-10" db="EMBL/GenBank/DDBJ databases">
        <title>Genome sequence of the ascomycete fungus Penicillium subrubescens.</title>
        <authorList>
            <person name="De Vries R.P."/>
            <person name="Peng M."/>
            <person name="Dilokpimol A."/>
            <person name="Hilden K."/>
            <person name="Makela M.R."/>
            <person name="Grigoriev I."/>
            <person name="Riley R."/>
            <person name="Granchi Z."/>
        </authorList>
    </citation>
    <scope>NUCLEOTIDE SEQUENCE [LARGE SCALE GENOMIC DNA]</scope>
    <source>
        <strain evidence="5 6">CBS 132785</strain>
    </source>
</reference>
<evidence type="ECO:0000313" key="6">
    <source>
        <dbReference type="Proteomes" id="UP000186955"/>
    </source>
</evidence>
<dbReference type="AlphaFoldDB" id="A0A1Q5TCH9"/>
<dbReference type="GO" id="GO:0004553">
    <property type="term" value="F:hydrolase activity, hydrolyzing O-glycosyl compounds"/>
    <property type="evidence" value="ECO:0007669"/>
    <property type="project" value="InterPro"/>
</dbReference>
<protein>
    <submittedName>
        <fullName evidence="5">Beta-glucosidase C</fullName>
    </submittedName>
</protein>
<keyword evidence="2" id="KW-0378">Hydrolase</keyword>
<dbReference type="Gene3D" id="3.20.20.300">
    <property type="entry name" value="Glycoside hydrolase, family 3, N-terminal domain"/>
    <property type="match status" value="1"/>
</dbReference>
<keyword evidence="3" id="KW-0325">Glycoprotein</keyword>
<evidence type="ECO:0000256" key="4">
    <source>
        <dbReference type="ARBA" id="ARBA00023277"/>
    </source>
</evidence>
<evidence type="ECO:0000313" key="5">
    <source>
        <dbReference type="EMBL" id="OKO97911.1"/>
    </source>
</evidence>
<dbReference type="STRING" id="1316194.A0A1Q5TCH9"/>
<evidence type="ECO:0000256" key="3">
    <source>
        <dbReference type="ARBA" id="ARBA00023180"/>
    </source>
</evidence>
<proteinExistence type="inferred from homology"/>
<sequence>MPYYGMPVGTEWEEVGFAINKAVITGLLRKRMKFEGIIVTDWGLLTDAVILGIVDVYLDRPAVILEVVSQATALTGSYGSSEDAFLDVILGLKGAKPQGKLPFDLPSSMEAVEKSREDLPYDTELPCSILDTV</sequence>
<dbReference type="Proteomes" id="UP000186955">
    <property type="component" value="Unassembled WGS sequence"/>
</dbReference>
<comment type="caution">
    <text evidence="5">The sequence shown here is derived from an EMBL/GenBank/DDBJ whole genome shotgun (WGS) entry which is preliminary data.</text>
</comment>
<accession>A0A1Q5TCH9</accession>
<dbReference type="SUPFAM" id="SSF51445">
    <property type="entry name" value="(Trans)glycosidases"/>
    <property type="match status" value="1"/>
</dbReference>
<organism evidence="5 6">
    <name type="scientific">Penicillium subrubescens</name>
    <dbReference type="NCBI Taxonomy" id="1316194"/>
    <lineage>
        <taxon>Eukaryota</taxon>
        <taxon>Fungi</taxon>
        <taxon>Dikarya</taxon>
        <taxon>Ascomycota</taxon>
        <taxon>Pezizomycotina</taxon>
        <taxon>Eurotiomycetes</taxon>
        <taxon>Eurotiomycetidae</taxon>
        <taxon>Eurotiales</taxon>
        <taxon>Aspergillaceae</taxon>
        <taxon>Penicillium</taxon>
    </lineage>
</organism>
<keyword evidence="6" id="KW-1185">Reference proteome</keyword>
<comment type="similarity">
    <text evidence="1">Belongs to the glycosyl hydrolase 3 family.</text>
</comment>
<evidence type="ECO:0000256" key="1">
    <source>
        <dbReference type="ARBA" id="ARBA00005336"/>
    </source>
</evidence>
<dbReference type="SUPFAM" id="SSF52279">
    <property type="entry name" value="Beta-D-glucan exohydrolase, C-terminal domain"/>
    <property type="match status" value="1"/>
</dbReference>
<dbReference type="InterPro" id="IPR036881">
    <property type="entry name" value="Glyco_hydro_3_C_sf"/>
</dbReference>
<keyword evidence="4" id="KW-0119">Carbohydrate metabolism</keyword>
<name>A0A1Q5TCH9_9EURO</name>
<gene>
    <name evidence="5" type="ORF">PENSUB_9837</name>
</gene>
<dbReference type="InterPro" id="IPR017853">
    <property type="entry name" value="GH"/>
</dbReference>
<evidence type="ECO:0000256" key="2">
    <source>
        <dbReference type="ARBA" id="ARBA00022801"/>
    </source>
</evidence>